<accession>A0AA38L037</accession>
<dbReference type="AlphaFoldDB" id="A0AA38L037"/>
<evidence type="ECO:0000313" key="2">
    <source>
        <dbReference type="EMBL" id="KAJ3787118.1"/>
    </source>
</evidence>
<feature type="domain" description="Hemimethylated DNA-binding" evidence="1">
    <location>
        <begin position="467"/>
        <end position="592"/>
    </location>
</feature>
<sequence>MVPSLPLDVLVHILYQLPPSRDLDGELAVKTIVQCSFASVLFRQAAAIPSIWQQHYQVRYLHANEPHEDQRKARTGGHWKLMYAARQTIDNEVLKHLDSIVMKRVGRYEHANALTKFLFDAWDVLEIEKGVLSPGEYMKIRTLGESHTLLSTKAYWASALLTSIGQTYVVGLWSSLRLGGQSVSFVPAFSSISCFFGKHPDEISSMLATLNSRCKEYLLRLNFPLSESDPNYDLKKLCLLICDFMATEGYGPVTAHSFHDVLNLFPHSYLTSHKRTIPLSLVHIFVSIAQSLGVASSPVDFPVRVLVHISVPNPEVDDFYVDVFGSETILSLREIPALLARQGIQADNMMHYISPCGAASMLLRGSRNILSSLNIPDTPLSLIRPSALLALTIFVLWTGVGGGRNVYQLISQADPLDCATFISEALIPILDGTGRVQDDLRLGCQKTLDEEVIIAQEIRLRSSENKIVQHFVGMLFEHRRYNYIALITGWDSVCQASESWIREMKVSDLPRGRVRRGTSLFIQSDADILMWKDQPFYHVVCMDSSSRYVAEDNIEPLLTPQDQLLKQMCQNIDILPKLFTGVLTKTTLKNPDVQNTAPERRARFVLSPELSETYPEDEIIGDAWLTG</sequence>
<dbReference type="SMART" id="SM00992">
    <property type="entry name" value="YccV-like"/>
    <property type="match status" value="1"/>
</dbReference>
<comment type="caution">
    <text evidence="2">The sequence shown here is derived from an EMBL/GenBank/DDBJ whole genome shotgun (WGS) entry which is preliminary data.</text>
</comment>
<keyword evidence="3" id="KW-1185">Reference proteome</keyword>
<evidence type="ECO:0000313" key="3">
    <source>
        <dbReference type="Proteomes" id="UP001163798"/>
    </source>
</evidence>
<name>A0AA38L037_9AGAR</name>
<dbReference type="Pfam" id="PF13369">
    <property type="entry name" value="Transglut_core2"/>
    <property type="match status" value="1"/>
</dbReference>
<dbReference type="PANTHER" id="PTHR31350">
    <property type="entry name" value="SI:DKEY-261L7.2"/>
    <property type="match status" value="1"/>
</dbReference>
<dbReference type="GO" id="GO:0003677">
    <property type="term" value="F:DNA binding"/>
    <property type="evidence" value="ECO:0007669"/>
    <property type="project" value="InterPro"/>
</dbReference>
<reference evidence="2" key="1">
    <citation type="submission" date="2022-08" db="EMBL/GenBank/DDBJ databases">
        <authorList>
            <consortium name="DOE Joint Genome Institute"/>
            <person name="Min B."/>
            <person name="Riley R."/>
            <person name="Sierra-Patev S."/>
            <person name="Naranjo-Ortiz M."/>
            <person name="Looney B."/>
            <person name="Konkel Z."/>
            <person name="Slot J.C."/>
            <person name="Sakamoto Y."/>
            <person name="Steenwyk J.L."/>
            <person name="Rokas A."/>
            <person name="Carro J."/>
            <person name="Camarero S."/>
            <person name="Ferreira P."/>
            <person name="Molpeceres G."/>
            <person name="Ruiz-Duenas F.J."/>
            <person name="Serrano A."/>
            <person name="Henrissat B."/>
            <person name="Drula E."/>
            <person name="Hughes K.W."/>
            <person name="Mata J.L."/>
            <person name="Ishikawa N.K."/>
            <person name="Vargas-Isla R."/>
            <person name="Ushijima S."/>
            <person name="Smith C.A."/>
            <person name="Ahrendt S."/>
            <person name="Andreopoulos W."/>
            <person name="He G."/>
            <person name="Labutti K."/>
            <person name="Lipzen A."/>
            <person name="Ng V."/>
            <person name="Sandor L."/>
            <person name="Barry K."/>
            <person name="Martinez A.T."/>
            <person name="Xiao Y."/>
            <person name="Gibbons J.G."/>
            <person name="Terashima K."/>
            <person name="Hibbett D.S."/>
            <person name="Grigoriev I.V."/>
        </authorList>
    </citation>
    <scope>NUCLEOTIDE SEQUENCE</scope>
    <source>
        <strain evidence="2">TFB10291</strain>
    </source>
</reference>
<protein>
    <recommendedName>
        <fullName evidence="1">Hemimethylated DNA-binding domain-containing protein</fullName>
    </recommendedName>
</protein>
<dbReference type="Pfam" id="PF08755">
    <property type="entry name" value="YccV-like"/>
    <property type="match status" value="1"/>
</dbReference>
<gene>
    <name evidence="2" type="ORF">GGU10DRAFT_309592</name>
</gene>
<dbReference type="InterPro" id="IPR036047">
    <property type="entry name" value="F-box-like_dom_sf"/>
</dbReference>
<dbReference type="SUPFAM" id="SSF81383">
    <property type="entry name" value="F-box domain"/>
    <property type="match status" value="1"/>
</dbReference>
<dbReference type="SUPFAM" id="SSF141255">
    <property type="entry name" value="YccV-like"/>
    <property type="match status" value="1"/>
</dbReference>
<organism evidence="2 3">
    <name type="scientific">Lentinula aff. detonsa</name>
    <dbReference type="NCBI Taxonomy" id="2804958"/>
    <lineage>
        <taxon>Eukaryota</taxon>
        <taxon>Fungi</taxon>
        <taxon>Dikarya</taxon>
        <taxon>Basidiomycota</taxon>
        <taxon>Agaricomycotina</taxon>
        <taxon>Agaricomycetes</taxon>
        <taxon>Agaricomycetidae</taxon>
        <taxon>Agaricales</taxon>
        <taxon>Marasmiineae</taxon>
        <taxon>Omphalotaceae</taxon>
        <taxon>Lentinula</taxon>
    </lineage>
</organism>
<proteinExistence type="predicted"/>
<dbReference type="Proteomes" id="UP001163798">
    <property type="component" value="Unassembled WGS sequence"/>
</dbReference>
<dbReference type="EMBL" id="MU793298">
    <property type="protein sequence ID" value="KAJ3787118.1"/>
    <property type="molecule type" value="Genomic_DNA"/>
</dbReference>
<dbReference type="InterPro" id="IPR032698">
    <property type="entry name" value="SirB1_N"/>
</dbReference>
<dbReference type="Gene3D" id="2.30.30.390">
    <property type="entry name" value="Hemimethylated DNA-binding domain"/>
    <property type="match status" value="1"/>
</dbReference>
<dbReference type="InterPro" id="IPR011722">
    <property type="entry name" value="Hemimethylated_DNA-bd_dom"/>
</dbReference>
<evidence type="ECO:0000259" key="1">
    <source>
        <dbReference type="SMART" id="SM00992"/>
    </source>
</evidence>
<dbReference type="PANTHER" id="PTHR31350:SF27">
    <property type="entry name" value="HEMIMETHYLATED DNA-BINDING DOMAIN-CONTAINING PROTEIN"/>
    <property type="match status" value="1"/>
</dbReference>
<dbReference type="InterPro" id="IPR036623">
    <property type="entry name" value="Hemimethylated_DNA-bd_sf"/>
</dbReference>